<dbReference type="NCBIfam" id="TIGR04056">
    <property type="entry name" value="OMP_RagA_SusC"/>
    <property type="match status" value="1"/>
</dbReference>
<evidence type="ECO:0000313" key="11">
    <source>
        <dbReference type="Proteomes" id="UP000247345"/>
    </source>
</evidence>
<evidence type="ECO:0000256" key="8">
    <source>
        <dbReference type="SAM" id="MobiDB-lite"/>
    </source>
</evidence>
<evidence type="ECO:0000313" key="10">
    <source>
        <dbReference type="EMBL" id="PQJ72179.1"/>
    </source>
</evidence>
<name>A0A2P6CBC4_9FLAO</name>
<keyword evidence="4 7" id="KW-0812">Transmembrane</keyword>
<evidence type="ECO:0000256" key="2">
    <source>
        <dbReference type="ARBA" id="ARBA00022448"/>
    </source>
</evidence>
<dbReference type="PROSITE" id="PS52016">
    <property type="entry name" value="TONB_DEPENDENT_REC_3"/>
    <property type="match status" value="1"/>
</dbReference>
<dbReference type="Pfam" id="PF07715">
    <property type="entry name" value="Plug"/>
    <property type="match status" value="1"/>
</dbReference>
<evidence type="ECO:0000256" key="7">
    <source>
        <dbReference type="PROSITE-ProRule" id="PRU01360"/>
    </source>
</evidence>
<dbReference type="SUPFAM" id="SSF56935">
    <property type="entry name" value="Porins"/>
    <property type="match status" value="1"/>
</dbReference>
<dbReference type="InterPro" id="IPR039426">
    <property type="entry name" value="TonB-dep_rcpt-like"/>
</dbReference>
<comment type="similarity">
    <text evidence="7">Belongs to the TonB-dependent receptor family.</text>
</comment>
<dbReference type="GO" id="GO:0009279">
    <property type="term" value="C:cell outer membrane"/>
    <property type="evidence" value="ECO:0007669"/>
    <property type="project" value="UniProtKB-SubCell"/>
</dbReference>
<dbReference type="EMBL" id="MSCK01000001">
    <property type="protein sequence ID" value="PQJ72179.1"/>
    <property type="molecule type" value="Genomic_DNA"/>
</dbReference>
<reference evidence="10 11" key="1">
    <citation type="submission" date="2016-12" db="EMBL/GenBank/DDBJ databases">
        <title>Trade-off between light-utilization and light-protection in marine flavobacteria.</title>
        <authorList>
            <person name="Kumagai Y."/>
            <person name="Yoshizawa S."/>
            <person name="Kogure K."/>
            <person name="Iwasaki W."/>
        </authorList>
    </citation>
    <scope>NUCLEOTIDE SEQUENCE [LARGE SCALE GENOMIC DNA]</scope>
    <source>
        <strain evidence="10 11">KCTC 12100</strain>
    </source>
</reference>
<feature type="region of interest" description="Disordered" evidence="8">
    <location>
        <begin position="501"/>
        <end position="521"/>
    </location>
</feature>
<organism evidence="10 11">
    <name type="scientific">Polaribacter butkevichii</name>
    <dbReference type="NCBI Taxonomy" id="218490"/>
    <lineage>
        <taxon>Bacteria</taxon>
        <taxon>Pseudomonadati</taxon>
        <taxon>Bacteroidota</taxon>
        <taxon>Flavobacteriia</taxon>
        <taxon>Flavobacteriales</taxon>
        <taxon>Flavobacteriaceae</taxon>
    </lineage>
</organism>
<dbReference type="Gene3D" id="2.60.40.1120">
    <property type="entry name" value="Carboxypeptidase-like, regulatory domain"/>
    <property type="match status" value="1"/>
</dbReference>
<dbReference type="Gene3D" id="2.40.170.20">
    <property type="entry name" value="TonB-dependent receptor, beta-barrel domain"/>
    <property type="match status" value="1"/>
</dbReference>
<proteinExistence type="inferred from homology"/>
<evidence type="ECO:0000256" key="5">
    <source>
        <dbReference type="ARBA" id="ARBA00023136"/>
    </source>
</evidence>
<dbReference type="InterPro" id="IPR023997">
    <property type="entry name" value="TonB-dep_OMP_SusC/RagA_CS"/>
</dbReference>
<accession>A0A2P6CBC4</accession>
<evidence type="ECO:0000256" key="1">
    <source>
        <dbReference type="ARBA" id="ARBA00004571"/>
    </source>
</evidence>
<dbReference type="InterPro" id="IPR037066">
    <property type="entry name" value="Plug_dom_sf"/>
</dbReference>
<dbReference type="InterPro" id="IPR036942">
    <property type="entry name" value="Beta-barrel_TonB_sf"/>
</dbReference>
<evidence type="ECO:0000256" key="3">
    <source>
        <dbReference type="ARBA" id="ARBA00022452"/>
    </source>
</evidence>
<sequence>MKTFILLFCATVFGFTPNNVLSQNAKIKIDKNQTITVDEVFDIIMKQTDYTFIYQVDMFKGFPSVTLNKGKIRANDLLLKSLTRDKFNFELTNKNTIVITNKPSKSIVQEPIKGQVTEESGGPLPGVTILIKRNKRGTTTDIDGNYKIAANIGDVLVFQYLGKKNKEVEVTSKEAPINIVLKPDDESLEEVVVVGYGSVRKKDVTGSVSSISTAEIANITPTTFEQAIAAKAPGVFVKQTTGRPGEGIVINIRGVSSVLGYNQPLYVIDGIPIDTHPNYVSGYSFDAGIGSRGNPLASIDPDDIQSIDILKDASSAAIYGSRAANGVVIVTTKRGRKNQKPTISINSSLTIDKPLELYDVLSADEYKANLTIAAQNFSGNNSLKTSILNDPNFFQNGNTNWQKQITRSAMTKNFGLGISGGSEKSIYSFNLNLSDQEGIIDKTGFKRYNIRTNIETNFTKNFKVGTNLNFTNSLNYGSSGLFAIQDAIRYRPDYSIYQDNGSFNNYNGDPNPVATSGKDSKRHSNSLLGNIFAEVDFIPELTFRTQLNASLYLTESNFFNPPTASGNDDATRTERNGRTFNTTFDNTLTYKKLFNDKHAINALVGASFYKTEDHYSRIGVEGFANYEQINNIGSANDITSAGGGNASSGLVSYFTRLNYNFDSRYYATFTFRADESSKFGPNNRWGKFPSGALAWNISNESFMKSITWVDNLKLRTSYGLTGLANVSDFLYDTFFGAGYSYDGLNGIAPLGLPNPDIRWQKTKQLDVAIDFSFFDARLNGTVGYFTKRVEDLLMNRPVQLELGYNSQSANVGIMDNKGIEFQIDADIIRTQDFTFNTSFNFTSIQNKIIDLEGGFPFSTGGTSLVEEGQPLGTIRGYRVEGIFQTQDEIDALNNASPTGKYQSTGTSLGDYKFRDLNEDGVITSADTEVLGSIQPDFFGGLTTTFQYKSFSLSTLWQYSYGNSKVWEAAGILKDIRNVIKDNVQDAWSPTNIDGTRPRLVLNDPNNNDRRSDAFVHDASFVRLKNVRLGYTLPKGIIKKINANNINIYMSLSNLLTFTKYPGLDPETSRDDGRQSFFNYTDADEYPLSRNFVFGINVQL</sequence>
<dbReference type="InterPro" id="IPR023996">
    <property type="entry name" value="TonB-dep_OMP_SusC/RagA"/>
</dbReference>
<dbReference type="InterPro" id="IPR012910">
    <property type="entry name" value="Plug_dom"/>
</dbReference>
<evidence type="ECO:0000256" key="4">
    <source>
        <dbReference type="ARBA" id="ARBA00022692"/>
    </source>
</evidence>
<dbReference type="Gene3D" id="2.170.130.10">
    <property type="entry name" value="TonB-dependent receptor, plug domain"/>
    <property type="match status" value="1"/>
</dbReference>
<protein>
    <recommendedName>
        <fullName evidence="9">TonB-dependent receptor plug domain-containing protein</fullName>
    </recommendedName>
</protein>
<keyword evidence="3 7" id="KW-1134">Transmembrane beta strand</keyword>
<comment type="caution">
    <text evidence="10">The sequence shown here is derived from an EMBL/GenBank/DDBJ whole genome shotgun (WGS) entry which is preliminary data.</text>
</comment>
<gene>
    <name evidence="10" type="ORF">BTO14_02460</name>
</gene>
<keyword evidence="5 7" id="KW-0472">Membrane</keyword>
<dbReference type="Pfam" id="PF13715">
    <property type="entry name" value="CarbopepD_reg_2"/>
    <property type="match status" value="1"/>
</dbReference>
<dbReference type="AlphaFoldDB" id="A0A2P6CBC4"/>
<dbReference type="NCBIfam" id="TIGR04057">
    <property type="entry name" value="SusC_RagA_signa"/>
    <property type="match status" value="1"/>
</dbReference>
<dbReference type="Proteomes" id="UP000247345">
    <property type="component" value="Unassembled WGS sequence"/>
</dbReference>
<dbReference type="SUPFAM" id="SSF49464">
    <property type="entry name" value="Carboxypeptidase regulatory domain-like"/>
    <property type="match status" value="1"/>
</dbReference>
<keyword evidence="2 7" id="KW-0813">Transport</keyword>
<evidence type="ECO:0000259" key="9">
    <source>
        <dbReference type="Pfam" id="PF07715"/>
    </source>
</evidence>
<comment type="subcellular location">
    <subcellularLocation>
        <location evidence="1 7">Cell outer membrane</location>
        <topology evidence="1 7">Multi-pass membrane protein</topology>
    </subcellularLocation>
</comment>
<evidence type="ECO:0000256" key="6">
    <source>
        <dbReference type="ARBA" id="ARBA00023237"/>
    </source>
</evidence>
<feature type="domain" description="TonB-dependent receptor plug" evidence="9">
    <location>
        <begin position="201"/>
        <end position="327"/>
    </location>
</feature>
<dbReference type="InterPro" id="IPR008969">
    <property type="entry name" value="CarboxyPept-like_regulatory"/>
</dbReference>
<keyword evidence="6 7" id="KW-0998">Cell outer membrane</keyword>
<keyword evidence="11" id="KW-1185">Reference proteome</keyword>